<evidence type="ECO:0000256" key="1">
    <source>
        <dbReference type="SAM" id="MobiDB-lite"/>
    </source>
</evidence>
<keyword evidence="2" id="KW-0732">Signal</keyword>
<evidence type="ECO:0000256" key="2">
    <source>
        <dbReference type="SAM" id="SignalP"/>
    </source>
</evidence>
<reference evidence="3" key="2">
    <citation type="submission" date="2022-06" db="UniProtKB">
        <authorList>
            <consortium name="EnsemblMetazoa"/>
        </authorList>
    </citation>
    <scope>IDENTIFICATION</scope>
    <source>
        <strain evidence="3">DF5081</strain>
    </source>
</reference>
<feature type="region of interest" description="Disordered" evidence="1">
    <location>
        <begin position="24"/>
        <end position="51"/>
    </location>
</feature>
<evidence type="ECO:0008006" key="5">
    <source>
        <dbReference type="Google" id="ProtNLM"/>
    </source>
</evidence>
<feature type="compositionally biased region" description="Basic and acidic residues" evidence="1">
    <location>
        <begin position="33"/>
        <end position="43"/>
    </location>
</feature>
<sequence>MSHYTILTVALFCIVQLSSASTGYGVSTDDDYSPPKKYDEKEYGTSYDNGNSYGQVEYGNNQYHGDYDHEYKHRRYCGDLRSLHISGHTTTHVHISDTFDRHGRSYVQLSCKNNNRPYAIVAEKRGHDVEIDGITLKDKIVLSVGLNIDYVAECHRDRTVGKSVDGEKYSFRRITCLQLSNPSDVRAF</sequence>
<keyword evidence="4" id="KW-1185">Reference proteome</keyword>
<feature type="chain" id="PRO_5035814068" description="Galectin" evidence="2">
    <location>
        <begin position="21"/>
        <end position="188"/>
    </location>
</feature>
<reference evidence="4" key="1">
    <citation type="submission" date="2010-08" db="EMBL/GenBank/DDBJ databases">
        <authorList>
            <consortium name="Caenorhabditis japonica Sequencing Consortium"/>
            <person name="Wilson R.K."/>
        </authorList>
    </citation>
    <scope>NUCLEOTIDE SEQUENCE [LARGE SCALE GENOMIC DNA]</scope>
    <source>
        <strain evidence="4">DF5081</strain>
    </source>
</reference>
<proteinExistence type="predicted"/>
<dbReference type="EnsemblMetazoa" id="CJA16998.1">
    <property type="protein sequence ID" value="CJA16998.1"/>
    <property type="gene ID" value="WBGene00136202"/>
</dbReference>
<protein>
    <recommendedName>
        <fullName evidence="5">Galectin</fullName>
    </recommendedName>
</protein>
<dbReference type="Proteomes" id="UP000005237">
    <property type="component" value="Unassembled WGS sequence"/>
</dbReference>
<evidence type="ECO:0000313" key="4">
    <source>
        <dbReference type="Proteomes" id="UP000005237"/>
    </source>
</evidence>
<accession>A0A8R1E2L2</accession>
<name>A0A8R1E2L2_CAEJA</name>
<organism evidence="3 4">
    <name type="scientific">Caenorhabditis japonica</name>
    <dbReference type="NCBI Taxonomy" id="281687"/>
    <lineage>
        <taxon>Eukaryota</taxon>
        <taxon>Metazoa</taxon>
        <taxon>Ecdysozoa</taxon>
        <taxon>Nematoda</taxon>
        <taxon>Chromadorea</taxon>
        <taxon>Rhabditida</taxon>
        <taxon>Rhabditina</taxon>
        <taxon>Rhabditomorpha</taxon>
        <taxon>Rhabditoidea</taxon>
        <taxon>Rhabditidae</taxon>
        <taxon>Peloderinae</taxon>
        <taxon>Caenorhabditis</taxon>
    </lineage>
</organism>
<dbReference type="PANTHER" id="PTHR38633:SF1">
    <property type="entry name" value="UTERINE LUMIN EXPRESSED_LOCAILIZED"/>
    <property type="match status" value="1"/>
</dbReference>
<dbReference type="PANTHER" id="PTHR38633">
    <property type="entry name" value="PROTEIN CBG15573-RELATED"/>
    <property type="match status" value="1"/>
</dbReference>
<dbReference type="AlphaFoldDB" id="A0A8R1E2L2"/>
<feature type="signal peptide" evidence="2">
    <location>
        <begin position="1"/>
        <end position="20"/>
    </location>
</feature>
<evidence type="ECO:0000313" key="3">
    <source>
        <dbReference type="EnsemblMetazoa" id="CJA16998.1"/>
    </source>
</evidence>